<keyword evidence="2" id="KW-1185">Reference proteome</keyword>
<dbReference type="Proteomes" id="UP001162162">
    <property type="component" value="Unassembled WGS sequence"/>
</dbReference>
<proteinExistence type="predicted"/>
<dbReference type="EMBL" id="JAPWTK010000618">
    <property type="protein sequence ID" value="KAJ8937797.1"/>
    <property type="molecule type" value="Genomic_DNA"/>
</dbReference>
<protein>
    <submittedName>
        <fullName evidence="1">Uncharacterized protein</fullName>
    </submittedName>
</protein>
<organism evidence="1 2">
    <name type="scientific">Aromia moschata</name>
    <dbReference type="NCBI Taxonomy" id="1265417"/>
    <lineage>
        <taxon>Eukaryota</taxon>
        <taxon>Metazoa</taxon>
        <taxon>Ecdysozoa</taxon>
        <taxon>Arthropoda</taxon>
        <taxon>Hexapoda</taxon>
        <taxon>Insecta</taxon>
        <taxon>Pterygota</taxon>
        <taxon>Neoptera</taxon>
        <taxon>Endopterygota</taxon>
        <taxon>Coleoptera</taxon>
        <taxon>Polyphaga</taxon>
        <taxon>Cucujiformia</taxon>
        <taxon>Chrysomeloidea</taxon>
        <taxon>Cerambycidae</taxon>
        <taxon>Cerambycinae</taxon>
        <taxon>Callichromatini</taxon>
        <taxon>Aromia</taxon>
    </lineage>
</organism>
<sequence length="158" mass="18002">MFSINKLIVIMCLYNDPAAVDYLQWTENMPKSPEAKKRTVRNRLLTALSILNFVQWGIHVSDPIQTEVGEEKLASSITKESSPKVKWVHALGKNKLKHHAPPLAWRMRETASHILTECPAIARVRERHFGSCFLNPEDVKIIHPRKICAFAREVVIPG</sequence>
<evidence type="ECO:0000313" key="1">
    <source>
        <dbReference type="EMBL" id="KAJ8937797.1"/>
    </source>
</evidence>
<gene>
    <name evidence="1" type="ORF">NQ318_012277</name>
</gene>
<evidence type="ECO:0000313" key="2">
    <source>
        <dbReference type="Proteomes" id="UP001162162"/>
    </source>
</evidence>
<dbReference type="AlphaFoldDB" id="A0AAV8XGI8"/>
<name>A0AAV8XGI8_9CUCU</name>
<comment type="caution">
    <text evidence="1">The sequence shown here is derived from an EMBL/GenBank/DDBJ whole genome shotgun (WGS) entry which is preliminary data.</text>
</comment>
<reference evidence="1" key="1">
    <citation type="journal article" date="2023" name="Insect Mol. Biol.">
        <title>Genome sequencing provides insights into the evolution of gene families encoding plant cell wall-degrading enzymes in longhorned beetles.</title>
        <authorList>
            <person name="Shin N.R."/>
            <person name="Okamura Y."/>
            <person name="Kirsch R."/>
            <person name="Pauchet Y."/>
        </authorList>
    </citation>
    <scope>NUCLEOTIDE SEQUENCE</scope>
    <source>
        <strain evidence="1">AMC_N1</strain>
    </source>
</reference>
<accession>A0AAV8XGI8</accession>